<evidence type="ECO:0000313" key="1">
    <source>
        <dbReference type="EMBL" id="SBV92441.1"/>
    </source>
</evidence>
<dbReference type="RefSeq" id="WP_296946530.1">
    <property type="nucleotide sequence ID" value="NZ_LT599021.1"/>
</dbReference>
<reference evidence="1" key="1">
    <citation type="submission" date="2016-04" db="EMBL/GenBank/DDBJ databases">
        <authorList>
            <person name="Evans L.H."/>
            <person name="Alamgir A."/>
            <person name="Owens N."/>
            <person name="Weber N.D."/>
            <person name="Virtaneva K."/>
            <person name="Barbian K."/>
            <person name="Babar A."/>
            <person name="Rosenke K."/>
        </authorList>
    </citation>
    <scope>NUCLEOTIDE SEQUENCE</scope>
    <source>
        <strain evidence="1">86-2</strain>
    </source>
</reference>
<evidence type="ECO:0008006" key="2">
    <source>
        <dbReference type="Google" id="ProtNLM"/>
    </source>
</evidence>
<name>A0A212IZ27_9BACT</name>
<sequence length="133" mass="15469">MESQNDEYEELICEEIKKLAAIFLKESGEFYPFAIGIDTSKQIYSIAASNEEEFPDSQTLIDILENNIPLDIIEGKYLLGGICLDIFKYENIDGIQVKKDAIEIRFIREGYYKRKYYVYELRSNGDAIFIKPK</sequence>
<proteinExistence type="predicted"/>
<protein>
    <recommendedName>
        <fullName evidence="2">Schlafen AlbA-2 domain-containing protein</fullName>
    </recommendedName>
</protein>
<accession>A0A212IZ27</accession>
<dbReference type="EMBL" id="FLUL01000001">
    <property type="protein sequence ID" value="SBV92441.1"/>
    <property type="molecule type" value="Genomic_DNA"/>
</dbReference>
<gene>
    <name evidence="1" type="ORF">KL86DYS2_10362</name>
</gene>
<dbReference type="AlphaFoldDB" id="A0A212IZ27"/>
<organism evidence="1">
    <name type="scientific">uncultured Dysgonomonas sp</name>
    <dbReference type="NCBI Taxonomy" id="206096"/>
    <lineage>
        <taxon>Bacteria</taxon>
        <taxon>Pseudomonadati</taxon>
        <taxon>Bacteroidota</taxon>
        <taxon>Bacteroidia</taxon>
        <taxon>Bacteroidales</taxon>
        <taxon>Dysgonomonadaceae</taxon>
        <taxon>Dysgonomonas</taxon>
        <taxon>environmental samples</taxon>
    </lineage>
</organism>